<dbReference type="Proteomes" id="UP000460287">
    <property type="component" value="Unassembled WGS sequence"/>
</dbReference>
<evidence type="ECO:0000256" key="3">
    <source>
        <dbReference type="SAM" id="SignalP"/>
    </source>
</evidence>
<comment type="caution">
    <text evidence="4">The sequence shown here is derived from an EMBL/GenBank/DDBJ whole genome shotgun (WGS) entry which is preliminary data.</text>
</comment>
<organism evidence="4 5">
    <name type="scientific">Inconstantimicrobium porci</name>
    <dbReference type="NCBI Taxonomy" id="2652291"/>
    <lineage>
        <taxon>Bacteria</taxon>
        <taxon>Bacillati</taxon>
        <taxon>Bacillota</taxon>
        <taxon>Clostridia</taxon>
        <taxon>Eubacteriales</taxon>
        <taxon>Clostridiaceae</taxon>
        <taxon>Inconstantimicrobium</taxon>
    </lineage>
</organism>
<evidence type="ECO:0000313" key="4">
    <source>
        <dbReference type="EMBL" id="MSR91185.1"/>
    </source>
</evidence>
<dbReference type="EMBL" id="VULX01000008">
    <property type="protein sequence ID" value="MSR91185.1"/>
    <property type="molecule type" value="Genomic_DNA"/>
</dbReference>
<evidence type="ECO:0000313" key="5">
    <source>
        <dbReference type="Proteomes" id="UP000460287"/>
    </source>
</evidence>
<dbReference type="AlphaFoldDB" id="A0A7X2T1F5"/>
<sequence>MKKSTKTLSAAVAVASLGNLVVPAVTTFAAEQNTTDVEALVKKAEQTKQGKGMYKAWFEAQEAVIKAGQGAKYASRLSAVYDAIPYKALLKEIVDGIISVEKGEERTARKYYELEPKVNKIQEEYKDQWDRDFVGNELYRWAEVILHNEDYAPVEEAIKVTLPALQKAEDYEKMAQVLADVQKNIDKLTGDNKDYANEQVQPYKDLVEEKLFAKVESVSAINASELVVNFNKTVDAATAEDYSNYELKVNNTTVQLNDADFEIAANGKQVTIRLHDLKTFQKGDRYVVQTNDAIKTTSGKKLEKFVSDEKTFNESAAPKLISIGYASATDLIVEFDRPIAKNFTMLKDNGVALSISKIEPLEGDSDIGVAGDYTYKVTTTDGKFADKGTHNVTIYDVKDTAKAFASKASTLTGSYTIKDANATAPKVVDVQAVNANRFFLQTNVKVDDLTKSKLTLLKGNHKFASANADTVNATSKAFYTAGTKDNKPGIWVVVSDAVASDENPLYRSDETTATLTATLENYAADGLIGEKTTKTVTLNKNNAKPAVKETATNKLNNTLTVKFDNALTGSINVNDVVVRDKDGVIKNATGAEISGDTATITLANVNDAPYTVEFKADKFQNAVDDTNVATYLVNTVKNSKIITAIRTAQGSNFKYKELALNKVDASNLDDAAGNVSVTNNAIDIFFGANTEMSSSALNPANYTLDGKALPAGSTVDFVGDKKHVRITLPAETLVASTTYRLTLSNNIQTAAGENLVESLQTKEGTHIDLDLTDNVAPTLKSAKYSLADPTAPILSTTTANKIEVTFSETLATIAEDTDVNEDDFKILVNGSEIAVTGIKQDLTKKEKVTLTLGQPINVSQSASISIVAEANGKVINTTDVAGNKASTKVTINVPTLK</sequence>
<keyword evidence="5" id="KW-1185">Reference proteome</keyword>
<dbReference type="Gene3D" id="2.60.40.1220">
    <property type="match status" value="2"/>
</dbReference>
<reference evidence="4 5" key="1">
    <citation type="submission" date="2019-08" db="EMBL/GenBank/DDBJ databases">
        <title>In-depth cultivation of the pig gut microbiome towards novel bacterial diversity and tailored functional studies.</title>
        <authorList>
            <person name="Wylensek D."/>
            <person name="Hitch T.C.A."/>
            <person name="Clavel T."/>
        </authorList>
    </citation>
    <scope>NUCLEOTIDE SEQUENCE [LARGE SCALE GENOMIC DNA]</scope>
    <source>
        <strain evidence="4 5">WCA-383-APC-5B</strain>
    </source>
</reference>
<evidence type="ECO:0000256" key="2">
    <source>
        <dbReference type="SAM" id="Coils"/>
    </source>
</evidence>
<dbReference type="InterPro" id="IPR014755">
    <property type="entry name" value="Cu-Rt/internalin_Ig-like"/>
</dbReference>
<evidence type="ECO:0000256" key="1">
    <source>
        <dbReference type="ARBA" id="ARBA00022729"/>
    </source>
</evidence>
<dbReference type="RefSeq" id="WP_154531064.1">
    <property type="nucleotide sequence ID" value="NZ_VULX01000008.1"/>
</dbReference>
<feature type="signal peptide" evidence="3">
    <location>
        <begin position="1"/>
        <end position="29"/>
    </location>
</feature>
<feature type="chain" id="PRO_5031250070" description="SbsA Ig-like domain-containing protein" evidence="3">
    <location>
        <begin position="30"/>
        <end position="897"/>
    </location>
</feature>
<accession>A0A7X2T1F5</accession>
<gene>
    <name evidence="4" type="ORF">FYJ33_07110</name>
</gene>
<name>A0A7X2T1F5_9CLOT</name>
<keyword evidence="2" id="KW-0175">Coiled coil</keyword>
<feature type="coiled-coil region" evidence="2">
    <location>
        <begin position="171"/>
        <end position="198"/>
    </location>
</feature>
<protein>
    <recommendedName>
        <fullName evidence="6">SbsA Ig-like domain-containing protein</fullName>
    </recommendedName>
</protein>
<evidence type="ECO:0008006" key="6">
    <source>
        <dbReference type="Google" id="ProtNLM"/>
    </source>
</evidence>
<keyword evidence="1 3" id="KW-0732">Signal</keyword>
<proteinExistence type="predicted"/>